<dbReference type="EMBL" id="JBHFQA010000011">
    <property type="protein sequence ID" value="KAL2091187.1"/>
    <property type="molecule type" value="Genomic_DNA"/>
</dbReference>
<keyword evidence="2" id="KW-0472">Membrane</keyword>
<evidence type="ECO:0008006" key="5">
    <source>
        <dbReference type="Google" id="ProtNLM"/>
    </source>
</evidence>
<keyword evidence="2" id="KW-0812">Transmembrane</keyword>
<dbReference type="Proteomes" id="UP001591681">
    <property type="component" value="Unassembled WGS sequence"/>
</dbReference>
<accession>A0ABD1JWD9</accession>
<comment type="caution">
    <text evidence="3">The sequence shown here is derived from an EMBL/GenBank/DDBJ whole genome shotgun (WGS) entry which is preliminary data.</text>
</comment>
<feature type="region of interest" description="Disordered" evidence="1">
    <location>
        <begin position="187"/>
        <end position="241"/>
    </location>
</feature>
<feature type="compositionally biased region" description="Pro residues" evidence="1">
    <location>
        <begin position="209"/>
        <end position="227"/>
    </location>
</feature>
<evidence type="ECO:0000256" key="1">
    <source>
        <dbReference type="SAM" id="MobiDB-lite"/>
    </source>
</evidence>
<proteinExistence type="predicted"/>
<feature type="transmembrane region" description="Helical" evidence="2">
    <location>
        <begin position="32"/>
        <end position="54"/>
    </location>
</feature>
<feature type="region of interest" description="Disordered" evidence="1">
    <location>
        <begin position="263"/>
        <end position="288"/>
    </location>
</feature>
<dbReference type="PANTHER" id="PTHR16015">
    <property type="entry name" value="TRANSMEMBRANE PROTEIN 51"/>
    <property type="match status" value="1"/>
</dbReference>
<organism evidence="3 4">
    <name type="scientific">Coilia grayii</name>
    <name type="common">Gray's grenadier anchovy</name>
    <dbReference type="NCBI Taxonomy" id="363190"/>
    <lineage>
        <taxon>Eukaryota</taxon>
        <taxon>Metazoa</taxon>
        <taxon>Chordata</taxon>
        <taxon>Craniata</taxon>
        <taxon>Vertebrata</taxon>
        <taxon>Euteleostomi</taxon>
        <taxon>Actinopterygii</taxon>
        <taxon>Neopterygii</taxon>
        <taxon>Teleostei</taxon>
        <taxon>Clupei</taxon>
        <taxon>Clupeiformes</taxon>
        <taxon>Clupeoidei</taxon>
        <taxon>Engraulidae</taxon>
        <taxon>Coilinae</taxon>
        <taxon>Coilia</taxon>
    </lineage>
</organism>
<dbReference type="AlphaFoldDB" id="A0ABD1JWD9"/>
<keyword evidence="4" id="KW-1185">Reference proteome</keyword>
<evidence type="ECO:0000313" key="3">
    <source>
        <dbReference type="EMBL" id="KAL2091187.1"/>
    </source>
</evidence>
<protein>
    <recommendedName>
        <fullName evidence="5">Transmembrane protein 51</fullName>
    </recommendedName>
</protein>
<reference evidence="3 4" key="1">
    <citation type="submission" date="2024-09" db="EMBL/GenBank/DDBJ databases">
        <title>A chromosome-level genome assembly of Gray's grenadier anchovy, Coilia grayii.</title>
        <authorList>
            <person name="Fu Z."/>
        </authorList>
    </citation>
    <scope>NUCLEOTIDE SEQUENCE [LARGE SCALE GENOMIC DNA]</scope>
    <source>
        <strain evidence="3">G4</strain>
        <tissue evidence="3">Muscle</tissue>
    </source>
</reference>
<dbReference type="PANTHER" id="PTHR16015:SF0">
    <property type="entry name" value="TRANSMEMBRANE PROTEIN 51"/>
    <property type="match status" value="1"/>
</dbReference>
<feature type="region of interest" description="Disordered" evidence="1">
    <location>
        <begin position="63"/>
        <end position="85"/>
    </location>
</feature>
<feature type="compositionally biased region" description="Polar residues" evidence="1">
    <location>
        <begin position="162"/>
        <end position="171"/>
    </location>
</feature>
<feature type="compositionally biased region" description="Low complexity" evidence="1">
    <location>
        <begin position="189"/>
        <end position="208"/>
    </location>
</feature>
<keyword evidence="2" id="KW-1133">Transmembrane helix</keyword>
<name>A0ABD1JWD9_9TELE</name>
<evidence type="ECO:0000256" key="2">
    <source>
        <dbReference type="SAM" id="Phobius"/>
    </source>
</evidence>
<sequence>MCSSRSGLCGSEEERGGTARGGGGGAGSGSQYALCALGAGLVALGIVMIIWTIVPFNSHNSTLSPPSPAGGDGEQQEEEESKTKTSSVAFVLVGSGMAMLLLAICLGVRNKKRLQRRAAEQGVRAQFMEHTPGEEADLSEEPPPNYSVPSYEEAVGSGQYPIRQSNLRNSSTHLPSYEDLIAAVENETDTPGPSAADPPSDPQTTPATPTNPAPPPATAPPSAPRSAPPQRSSSRASRILRPLRVRRIKSEKLHLRDIRLNIRPPAPGTITIEPITPPPQYDDKPPEL</sequence>
<feature type="region of interest" description="Disordered" evidence="1">
    <location>
        <begin position="1"/>
        <end position="23"/>
    </location>
</feature>
<feature type="transmembrane region" description="Helical" evidence="2">
    <location>
        <begin position="88"/>
        <end position="108"/>
    </location>
</feature>
<dbReference type="Pfam" id="PF15345">
    <property type="entry name" value="TMEM51"/>
    <property type="match status" value="1"/>
</dbReference>
<gene>
    <name evidence="3" type="ORF">ACEWY4_013450</name>
</gene>
<dbReference type="InterPro" id="IPR029265">
    <property type="entry name" value="TMEM51"/>
</dbReference>
<feature type="region of interest" description="Disordered" evidence="1">
    <location>
        <begin position="125"/>
        <end position="171"/>
    </location>
</feature>
<evidence type="ECO:0000313" key="4">
    <source>
        <dbReference type="Proteomes" id="UP001591681"/>
    </source>
</evidence>
<feature type="compositionally biased region" description="Low complexity" evidence="1">
    <location>
        <begin position="228"/>
        <end position="237"/>
    </location>
</feature>